<comment type="caution">
    <text evidence="2">The sequence shown here is derived from an EMBL/GenBank/DDBJ whole genome shotgun (WGS) entry which is preliminary data.</text>
</comment>
<reference evidence="2 3" key="1">
    <citation type="journal article" date="2021" name="Int. J. Syst. Evol. Microbiol.">
        <title>Reticulibacter mediterranei gen. nov., sp. nov., within the new family Reticulibacteraceae fam. nov., and Ktedonospora formicarum gen. nov., sp. nov., Ktedonobacter robiniae sp. nov., Dictyobacter formicarum sp. nov. and Dictyobacter arantiisoli sp. nov., belonging to the class Ktedonobacteria.</title>
        <authorList>
            <person name="Yabe S."/>
            <person name="Zheng Y."/>
            <person name="Wang C.M."/>
            <person name="Sakai Y."/>
            <person name="Abe K."/>
            <person name="Yokota A."/>
            <person name="Donadio S."/>
            <person name="Cavaletti L."/>
            <person name="Monciardini P."/>
        </authorList>
    </citation>
    <scope>NUCLEOTIDE SEQUENCE [LARGE SCALE GENOMIC DNA]</scope>
    <source>
        <strain evidence="2 3">SOSP1-30</strain>
    </source>
</reference>
<keyword evidence="1" id="KW-0812">Transmembrane</keyword>
<feature type="transmembrane region" description="Helical" evidence="1">
    <location>
        <begin position="60"/>
        <end position="78"/>
    </location>
</feature>
<dbReference type="EMBL" id="BNJG01000001">
    <property type="protein sequence ID" value="GHO55205.1"/>
    <property type="molecule type" value="Genomic_DNA"/>
</dbReference>
<keyword evidence="1" id="KW-0472">Membrane</keyword>
<proteinExistence type="predicted"/>
<evidence type="ECO:0008006" key="4">
    <source>
        <dbReference type="Google" id="ProtNLM"/>
    </source>
</evidence>
<accession>A0ABQ3URY3</accession>
<sequence length="235" mass="26189">MEYPVQIGLPQILLFILFVGGLVLLISSLMGLAGGRRVVEYVDEEGIRRYKRRRRHMRPGRGIGGVLLLLLAVGILWITSLTQSYLGLTGEIQVGRVHATTIEGIPHLMSLELTQYDQHGNTTADKTYLVKGDQWMLEGNMLKFPGWLNLFGLHSGYKLTRLEGRYEDVNLEAKGERSVYELNGGDGQFFKTVYKQAWSSPFVEAAYGTAVFLPADGMTYNIYASQAGLEAKPAK</sequence>
<protein>
    <recommendedName>
        <fullName evidence="4">DUF4178 domain-containing protein</fullName>
    </recommendedName>
</protein>
<gene>
    <name evidence="2" type="ORF">KSB_36800</name>
</gene>
<dbReference type="Proteomes" id="UP000654345">
    <property type="component" value="Unassembled WGS sequence"/>
</dbReference>
<name>A0ABQ3URY3_9CHLR</name>
<organism evidence="2 3">
    <name type="scientific">Ktedonobacter robiniae</name>
    <dbReference type="NCBI Taxonomy" id="2778365"/>
    <lineage>
        <taxon>Bacteria</taxon>
        <taxon>Bacillati</taxon>
        <taxon>Chloroflexota</taxon>
        <taxon>Ktedonobacteria</taxon>
        <taxon>Ktedonobacterales</taxon>
        <taxon>Ktedonobacteraceae</taxon>
        <taxon>Ktedonobacter</taxon>
    </lineage>
</organism>
<evidence type="ECO:0000256" key="1">
    <source>
        <dbReference type="SAM" id="Phobius"/>
    </source>
</evidence>
<keyword evidence="3" id="KW-1185">Reference proteome</keyword>
<keyword evidence="1" id="KW-1133">Transmembrane helix</keyword>
<feature type="transmembrane region" description="Helical" evidence="1">
    <location>
        <begin position="12"/>
        <end position="39"/>
    </location>
</feature>
<evidence type="ECO:0000313" key="2">
    <source>
        <dbReference type="EMBL" id="GHO55205.1"/>
    </source>
</evidence>
<evidence type="ECO:0000313" key="3">
    <source>
        <dbReference type="Proteomes" id="UP000654345"/>
    </source>
</evidence>
<dbReference type="RefSeq" id="WP_201371822.1">
    <property type="nucleotide sequence ID" value="NZ_BNJG01000001.1"/>
</dbReference>